<evidence type="ECO:0000259" key="1">
    <source>
        <dbReference type="Pfam" id="PF13439"/>
    </source>
</evidence>
<gene>
    <name evidence="2" type="ORF">BXY53_1472</name>
</gene>
<organism evidence="2 3">
    <name type="scientific">Dichotomicrobium thermohalophilum</name>
    <dbReference type="NCBI Taxonomy" id="933063"/>
    <lineage>
        <taxon>Bacteria</taxon>
        <taxon>Pseudomonadati</taxon>
        <taxon>Pseudomonadota</taxon>
        <taxon>Alphaproteobacteria</taxon>
        <taxon>Hyphomicrobiales</taxon>
        <taxon>Hyphomicrobiaceae</taxon>
        <taxon>Dichotomicrobium</taxon>
    </lineage>
</organism>
<dbReference type="Pfam" id="PF13439">
    <property type="entry name" value="Glyco_transf_4"/>
    <property type="match status" value="1"/>
</dbReference>
<dbReference type="Gene3D" id="3.40.50.2000">
    <property type="entry name" value="Glycogen Phosphorylase B"/>
    <property type="match status" value="2"/>
</dbReference>
<dbReference type="AlphaFoldDB" id="A0A397QA28"/>
<dbReference type="InterPro" id="IPR050194">
    <property type="entry name" value="Glycosyltransferase_grp1"/>
</dbReference>
<feature type="domain" description="Glycosyltransferase subfamily 4-like N-terminal" evidence="1">
    <location>
        <begin position="22"/>
        <end position="173"/>
    </location>
</feature>
<keyword evidence="2" id="KW-0808">Transferase</keyword>
<reference evidence="2 3" key="1">
    <citation type="submission" date="2018-08" db="EMBL/GenBank/DDBJ databases">
        <title>Genomic Encyclopedia of Archaeal and Bacterial Type Strains, Phase II (KMG-II): from individual species to whole genera.</title>
        <authorList>
            <person name="Goeker M."/>
        </authorList>
    </citation>
    <scope>NUCLEOTIDE SEQUENCE [LARGE SCALE GENOMIC DNA]</scope>
    <source>
        <strain evidence="2 3">DSM 5002</strain>
    </source>
</reference>
<name>A0A397QA28_9HYPH</name>
<dbReference type="InterPro" id="IPR028098">
    <property type="entry name" value="Glyco_trans_4-like_N"/>
</dbReference>
<dbReference type="PANTHER" id="PTHR45947">
    <property type="entry name" value="SULFOQUINOVOSYL TRANSFERASE SQD2"/>
    <property type="match status" value="1"/>
</dbReference>
<dbReference type="GO" id="GO:0016757">
    <property type="term" value="F:glycosyltransferase activity"/>
    <property type="evidence" value="ECO:0007669"/>
    <property type="project" value="TreeGrafter"/>
</dbReference>
<dbReference type="SUPFAM" id="SSF53756">
    <property type="entry name" value="UDP-Glycosyltransferase/glycogen phosphorylase"/>
    <property type="match status" value="1"/>
</dbReference>
<sequence>MNIHTQQPMRLLVATDAWHPQVNGVVRTYEHFAKYAEAMGHEIAFLTPNSRPSMPCPTYPEIRLAMISRRGVRKEIERFQPEFIHVATEGPIGLATRNYCLRAGLPFTTSYHTRFPEYVAARVPVPVSWGYAYMRWFHNAGNGVMVSTDSLRDELAARGFTNIYSWTRGVDTELFRPRNERLFGSDAPVFMYVGRVAPEKNIGAFLDLDLPGKKVVVGPGPQLDSLRRRYPDVTFTGPKFGEELAAHFASADVFVFPSLTDTYGVVLLEALACGTPVAAYPVTGPKDVILHGRVGVLDEDLGRAARAALNIDRSACREFALKFSWEACTRQLLDNIRIAESEPLENCA</sequence>
<dbReference type="Pfam" id="PF13692">
    <property type="entry name" value="Glyco_trans_1_4"/>
    <property type="match status" value="1"/>
</dbReference>
<dbReference type="Proteomes" id="UP000266273">
    <property type="component" value="Unassembled WGS sequence"/>
</dbReference>
<keyword evidence="3" id="KW-1185">Reference proteome</keyword>
<dbReference type="CDD" id="cd03814">
    <property type="entry name" value="GT4-like"/>
    <property type="match status" value="1"/>
</dbReference>
<accession>A0A397QA28</accession>
<comment type="caution">
    <text evidence="2">The sequence shown here is derived from an EMBL/GenBank/DDBJ whole genome shotgun (WGS) entry which is preliminary data.</text>
</comment>
<evidence type="ECO:0000313" key="3">
    <source>
        <dbReference type="Proteomes" id="UP000266273"/>
    </source>
</evidence>
<protein>
    <submittedName>
        <fullName evidence="2">Glycosyltransferase involved in cell wall biosynthesis</fullName>
    </submittedName>
</protein>
<dbReference type="EMBL" id="QXDF01000001">
    <property type="protein sequence ID" value="RIA56367.1"/>
    <property type="molecule type" value="Genomic_DNA"/>
</dbReference>
<evidence type="ECO:0000313" key="2">
    <source>
        <dbReference type="EMBL" id="RIA56367.1"/>
    </source>
</evidence>
<dbReference type="PANTHER" id="PTHR45947:SF3">
    <property type="entry name" value="SULFOQUINOVOSYL TRANSFERASE SQD2"/>
    <property type="match status" value="1"/>
</dbReference>
<proteinExistence type="predicted"/>